<dbReference type="Proteomes" id="UP000747791">
    <property type="component" value="Unassembled WGS sequence"/>
</dbReference>
<keyword evidence="4" id="KW-0863">Zinc-finger</keyword>
<accession>A0A845S7C1</accession>
<dbReference type="InterPro" id="IPR019401">
    <property type="entry name" value="Znf_CHCC"/>
</dbReference>
<feature type="domain" description="Zinc finger CHCC-type" evidence="1">
    <location>
        <begin position="13"/>
        <end position="47"/>
    </location>
</feature>
<dbReference type="AlphaFoldDB" id="A0A845S7C1"/>
<keyword evidence="4" id="KW-0479">Metal-binding</keyword>
<protein>
    <submittedName>
        <fullName evidence="4">Zinc-finger domain-containing protein</fullName>
    </submittedName>
</protein>
<dbReference type="EMBL" id="RGMI01000023">
    <property type="protein sequence ID" value="NCU50342.1"/>
    <property type="molecule type" value="Genomic_DNA"/>
</dbReference>
<reference evidence="4 5" key="1">
    <citation type="submission" date="2018-10" db="EMBL/GenBank/DDBJ databases">
        <title>Iterative Subtractive Binning of Freshwater Chronoseries Metagenomes Recovers Nearly Complete Genomes from over Four Hundred Novel Species.</title>
        <authorList>
            <person name="Rodriguez-R L.M."/>
            <person name="Tsementzi D."/>
            <person name="Luo C."/>
            <person name="Konstantinidis K.T."/>
        </authorList>
    </citation>
    <scope>NUCLEOTIDE SEQUENCE [LARGE SCALE GENOMIC DNA]</scope>
    <source>
        <strain evidence="4">WB7_2B_003</strain>
        <strain evidence="2">WB8_1A_003</strain>
        <strain evidence="3">WB8_2A_004</strain>
    </source>
</reference>
<dbReference type="EMBL" id="RGOB01000052">
    <property type="protein sequence ID" value="NCU53141.1"/>
    <property type="molecule type" value="Genomic_DNA"/>
</dbReference>
<sequence length="55" mass="6043">MLDQVVVDTDIESVSCNGGDDAVGHPTVYYNFGEKSEVVCGYCGKKFLKKKDSHE</sequence>
<dbReference type="Proteomes" id="UP000572953">
    <property type="component" value="Unassembled WGS sequence"/>
</dbReference>
<evidence type="ECO:0000313" key="4">
    <source>
        <dbReference type="EMBL" id="NCU62829.1"/>
    </source>
</evidence>
<gene>
    <name evidence="4" type="ORF">EBV78_01890</name>
    <name evidence="2" type="ORF">EBX29_00985</name>
    <name evidence="3" type="ORF">EBX74_02400</name>
</gene>
<evidence type="ECO:0000313" key="3">
    <source>
        <dbReference type="EMBL" id="NCU53141.1"/>
    </source>
</evidence>
<dbReference type="Proteomes" id="UP000699985">
    <property type="component" value="Unassembled WGS sequence"/>
</dbReference>
<dbReference type="GO" id="GO:0008270">
    <property type="term" value="F:zinc ion binding"/>
    <property type="evidence" value="ECO:0007669"/>
    <property type="project" value="UniProtKB-KW"/>
</dbReference>
<dbReference type="Pfam" id="PF10276">
    <property type="entry name" value="zf-CHCC"/>
    <property type="match status" value="1"/>
</dbReference>
<name>A0A845S7C1_9PROT</name>
<proteinExistence type="predicted"/>
<evidence type="ECO:0000313" key="2">
    <source>
        <dbReference type="EMBL" id="NCU50342.1"/>
    </source>
</evidence>
<evidence type="ECO:0000313" key="5">
    <source>
        <dbReference type="Proteomes" id="UP000572953"/>
    </source>
</evidence>
<dbReference type="EMBL" id="RGGN01000047">
    <property type="protein sequence ID" value="NCU62829.1"/>
    <property type="molecule type" value="Genomic_DNA"/>
</dbReference>
<evidence type="ECO:0000259" key="1">
    <source>
        <dbReference type="Pfam" id="PF10276"/>
    </source>
</evidence>
<comment type="caution">
    <text evidence="4">The sequence shown here is derived from an EMBL/GenBank/DDBJ whole genome shotgun (WGS) entry which is preliminary data.</text>
</comment>
<dbReference type="Gene3D" id="2.60.260.40">
    <property type="entry name" value="q5lls5 like domains"/>
    <property type="match status" value="1"/>
</dbReference>
<keyword evidence="4" id="KW-0862">Zinc</keyword>
<organism evidence="4 5">
    <name type="scientific">Candidatus Fonsibacter lacus</name>
    <dbReference type="NCBI Taxonomy" id="2576439"/>
    <lineage>
        <taxon>Bacteria</taxon>
        <taxon>Pseudomonadati</taxon>
        <taxon>Pseudomonadota</taxon>
        <taxon>Alphaproteobacteria</taxon>
        <taxon>Candidatus Pelagibacterales</taxon>
        <taxon>Candidatus Pelagibacterales incertae sedis</taxon>
        <taxon>Candidatus Fonsibacter</taxon>
    </lineage>
</organism>